<evidence type="ECO:0000256" key="1">
    <source>
        <dbReference type="SAM" id="Phobius"/>
    </source>
</evidence>
<evidence type="ECO:0000313" key="2">
    <source>
        <dbReference type="EMBL" id="VTS12553.1"/>
    </source>
</evidence>
<evidence type="ECO:0000313" key="3">
    <source>
        <dbReference type="Proteomes" id="UP000394068"/>
    </source>
</evidence>
<reference evidence="2 3" key="1">
    <citation type="submission" date="2019-05" db="EMBL/GenBank/DDBJ databases">
        <authorList>
            <consortium name="Pathogen Informatics"/>
        </authorList>
    </citation>
    <scope>NUCLEOTIDE SEQUENCE [LARGE SCALE GENOMIC DNA]</scope>
    <source>
        <strain evidence="2 3">NCTC5386</strain>
    </source>
</reference>
<proteinExistence type="predicted"/>
<accession>A0A4U9XHD2</accession>
<dbReference type="Proteomes" id="UP000394068">
    <property type="component" value="Unassembled WGS sequence"/>
</dbReference>
<dbReference type="EMBL" id="CABEHT010000001">
    <property type="protein sequence ID" value="VTS12553.1"/>
    <property type="molecule type" value="Genomic_DNA"/>
</dbReference>
<keyword evidence="1" id="KW-1133">Transmembrane helix</keyword>
<gene>
    <name evidence="2" type="ORF">NCTC5386_00366</name>
</gene>
<feature type="transmembrane region" description="Helical" evidence="1">
    <location>
        <begin position="106"/>
        <end position="128"/>
    </location>
</feature>
<dbReference type="AlphaFoldDB" id="A0A4U9XHD2"/>
<feature type="transmembrane region" description="Helical" evidence="1">
    <location>
        <begin position="20"/>
        <end position="40"/>
    </location>
</feature>
<protein>
    <submittedName>
        <fullName evidence="2">Uncharacterized protein</fullName>
    </submittedName>
</protein>
<feature type="transmembrane region" description="Helical" evidence="1">
    <location>
        <begin position="134"/>
        <end position="154"/>
    </location>
</feature>
<feature type="transmembrane region" description="Helical" evidence="1">
    <location>
        <begin position="46"/>
        <end position="64"/>
    </location>
</feature>
<name>A0A4U9XHD2_9STRE</name>
<organism evidence="2 3">
    <name type="scientific">Streptococcus pseudoporcinus</name>
    <dbReference type="NCBI Taxonomy" id="361101"/>
    <lineage>
        <taxon>Bacteria</taxon>
        <taxon>Bacillati</taxon>
        <taxon>Bacillota</taxon>
        <taxon>Bacilli</taxon>
        <taxon>Lactobacillales</taxon>
        <taxon>Streptococcaceae</taxon>
        <taxon>Streptococcus</taxon>
    </lineage>
</organism>
<keyword evidence="1" id="KW-0812">Transmembrane</keyword>
<feature type="transmembrane region" description="Helical" evidence="1">
    <location>
        <begin position="213"/>
        <end position="240"/>
    </location>
</feature>
<sequence>MEKNKCQYYLKNCSYLKTLILSSIIISIFYAYVPLIIIYNWTNHKFMLNLVLSCIAVEVVRYYLISKFSISIITCTRNMYRFNNYKNQLNKVIDFGEKIDLISYNLINIIFGVIRYIPVIIVSILILFQRADSVKFLILVLIIILVIELLIYGYDKKFNKLSEKYLLTKNWVYSKLSNQGQLETADTKKLQYLEKQVIFYSNLRGILVNGRSLFVLIFTLYEFINNQNIIFLMYSIYFFYSVDKLYNILPNIRKVSALFLILE</sequence>
<keyword evidence="1" id="KW-0472">Membrane</keyword>